<dbReference type="InterPro" id="IPR050417">
    <property type="entry name" value="Sugar_Epim/Isomerase"/>
</dbReference>
<dbReference type="SUPFAM" id="SSF51658">
    <property type="entry name" value="Xylose isomerase-like"/>
    <property type="match status" value="1"/>
</dbReference>
<dbReference type="Gene3D" id="3.20.20.150">
    <property type="entry name" value="Divalent-metal-dependent TIM barrel enzymes"/>
    <property type="match status" value="1"/>
</dbReference>
<evidence type="ECO:0000313" key="3">
    <source>
        <dbReference type="EMBL" id="MBP1919353.1"/>
    </source>
</evidence>
<dbReference type="PANTHER" id="PTHR43489">
    <property type="entry name" value="ISOMERASE"/>
    <property type="match status" value="1"/>
</dbReference>
<protein>
    <submittedName>
        <fullName evidence="3">Sugar phosphate isomerase/epimerase</fullName>
    </submittedName>
</protein>
<keyword evidence="1 3" id="KW-0413">Isomerase</keyword>
<dbReference type="PANTHER" id="PTHR43489:SF7">
    <property type="entry name" value="3-DEHYDRO-D-GULOSIDE 4-EPIMERASE-RELATED"/>
    <property type="match status" value="1"/>
</dbReference>
<sequence>MRLGTQDKDFFPKGLTEKFIHIKRMGFDCFEIDGKVLSENTIEVKEAIMASGLPIVSACGGYRGWIGDFIEERRLNAIEDLKGIIRALAEVGGKCVVVPAAWGMFTYRLPPMVSPRSQEGDRKTILDSLKELDPVAKECGITICLEPLNRYQDHMLNTLKDASDVIEAGGFEAVKITADFYHMAIEEDDMRKSLEKYSKYIGHVHIAENHRYQPGTGSMDFDILLGTLKDIGYDGAVVYECRVRGEDPERAYRESVEYMRRFI</sequence>
<dbReference type="InterPro" id="IPR036237">
    <property type="entry name" value="Xyl_isomerase-like_sf"/>
</dbReference>
<dbReference type="Pfam" id="PF01261">
    <property type="entry name" value="AP_endonuc_2"/>
    <property type="match status" value="1"/>
</dbReference>
<evidence type="ECO:0000256" key="1">
    <source>
        <dbReference type="ARBA" id="ARBA00023235"/>
    </source>
</evidence>
<reference evidence="3 4" key="1">
    <citation type="submission" date="2021-03" db="EMBL/GenBank/DDBJ databases">
        <title>Genomic Encyclopedia of Type Strains, Phase IV (KMG-IV): sequencing the most valuable type-strain genomes for metagenomic binning, comparative biology and taxonomic classification.</title>
        <authorList>
            <person name="Goeker M."/>
        </authorList>
    </citation>
    <scope>NUCLEOTIDE SEQUENCE [LARGE SCALE GENOMIC DNA]</scope>
    <source>
        <strain evidence="3 4">DSM 6139</strain>
    </source>
</reference>
<evidence type="ECO:0000259" key="2">
    <source>
        <dbReference type="Pfam" id="PF01261"/>
    </source>
</evidence>
<organism evidence="3 4">
    <name type="scientific">Youngiibacter multivorans</name>
    <dbReference type="NCBI Taxonomy" id="937251"/>
    <lineage>
        <taxon>Bacteria</taxon>
        <taxon>Bacillati</taxon>
        <taxon>Bacillota</taxon>
        <taxon>Clostridia</taxon>
        <taxon>Eubacteriales</taxon>
        <taxon>Clostridiaceae</taxon>
        <taxon>Youngiibacter</taxon>
    </lineage>
</organism>
<accession>A0ABS4G468</accession>
<dbReference type="Proteomes" id="UP001519271">
    <property type="component" value="Unassembled WGS sequence"/>
</dbReference>
<keyword evidence="4" id="KW-1185">Reference proteome</keyword>
<comment type="caution">
    <text evidence="3">The sequence shown here is derived from an EMBL/GenBank/DDBJ whole genome shotgun (WGS) entry which is preliminary data.</text>
</comment>
<evidence type="ECO:0000313" key="4">
    <source>
        <dbReference type="Proteomes" id="UP001519271"/>
    </source>
</evidence>
<dbReference type="InterPro" id="IPR013022">
    <property type="entry name" value="Xyl_isomerase-like_TIM-brl"/>
</dbReference>
<feature type="domain" description="Xylose isomerase-like TIM barrel" evidence="2">
    <location>
        <begin position="22"/>
        <end position="261"/>
    </location>
</feature>
<dbReference type="GO" id="GO:0016853">
    <property type="term" value="F:isomerase activity"/>
    <property type="evidence" value="ECO:0007669"/>
    <property type="project" value="UniProtKB-KW"/>
</dbReference>
<dbReference type="EMBL" id="JAGGKC010000014">
    <property type="protein sequence ID" value="MBP1919353.1"/>
    <property type="molecule type" value="Genomic_DNA"/>
</dbReference>
<name>A0ABS4G468_9CLOT</name>
<dbReference type="RefSeq" id="WP_209459557.1">
    <property type="nucleotide sequence ID" value="NZ_JAGGKC010000014.1"/>
</dbReference>
<proteinExistence type="predicted"/>
<gene>
    <name evidence="3" type="ORF">J2Z34_001842</name>
</gene>